<dbReference type="Gene3D" id="3.40.50.2000">
    <property type="entry name" value="Glycogen Phosphorylase B"/>
    <property type="match status" value="2"/>
</dbReference>
<dbReference type="CDD" id="cd03794">
    <property type="entry name" value="GT4_WbuB-like"/>
    <property type="match status" value="1"/>
</dbReference>
<dbReference type="PANTHER" id="PTHR12526">
    <property type="entry name" value="GLYCOSYLTRANSFERASE"/>
    <property type="match status" value="1"/>
</dbReference>
<evidence type="ECO:0000259" key="2">
    <source>
        <dbReference type="Pfam" id="PF13439"/>
    </source>
</evidence>
<reference evidence="3" key="1">
    <citation type="journal article" date="2023" name="Int. J. Syst. Evol. Microbiol.">
        <title>&lt;i&gt;Clostridium folliculivorans&lt;/i&gt; sp. nov., isolated from soil samples of an organic paddy in Japan.</title>
        <authorList>
            <person name="Tazawa J."/>
            <person name="Kobayashi H."/>
            <person name="Tanizawa Y."/>
            <person name="Uchino A."/>
            <person name="Tanaka F."/>
            <person name="Urashima Y."/>
            <person name="Miura S."/>
            <person name="Sakamoto M."/>
            <person name="Ohkuma M."/>
            <person name="Tohno M."/>
        </authorList>
    </citation>
    <scope>NUCLEOTIDE SEQUENCE</scope>
    <source>
        <strain evidence="3">D1-1</strain>
    </source>
</reference>
<gene>
    <name evidence="3" type="ORF">CFOLD11_40520</name>
</gene>
<protein>
    <submittedName>
        <fullName evidence="3">Glycosyltransferase WbuB</fullName>
    </submittedName>
</protein>
<feature type="domain" description="Glycosyltransferase subfamily 4-like N-terminal" evidence="2">
    <location>
        <begin position="17"/>
        <end position="193"/>
    </location>
</feature>
<evidence type="ECO:0000259" key="1">
    <source>
        <dbReference type="Pfam" id="PF00534"/>
    </source>
</evidence>
<dbReference type="EMBL" id="BQXY01000010">
    <property type="protein sequence ID" value="GKU27225.1"/>
    <property type="molecule type" value="Genomic_DNA"/>
</dbReference>
<dbReference type="PANTHER" id="PTHR12526:SF609">
    <property type="entry name" value="LIPOPOLYSACCHARIDE BIOSYNTHESIS PROTEIN"/>
    <property type="match status" value="1"/>
</dbReference>
<comment type="caution">
    <text evidence="3">The sequence shown here is derived from an EMBL/GenBank/DDBJ whole genome shotgun (WGS) entry which is preliminary data.</text>
</comment>
<feature type="domain" description="Glycosyl transferase family 1" evidence="1">
    <location>
        <begin position="216"/>
        <end position="379"/>
    </location>
</feature>
<proteinExistence type="predicted"/>
<sequence length="407" mass="46486">MKILVVCQYYYPEPFRITDICESLAKRGHDVTVLTGLPNYPEGSILDGYRNGKKRNEILNGVKILRCFEIGRGNTSLKLFLNYLSYAISATIKALLLKERFDVVLVNQLSPVMMVIPAIAYKKKHHKKILLYCLDLWPDSLAAGGVKEQSIIYKIFYKISKWIYKHADTIMVTSSMFVDYFKSTLKLEDIEIRHLPQYAEDLFTEKVSDEFTKSTISRQKDKFNFVFAGNVGDIQSVETIIEAAKELKSYSNIYFHIVGDGSKLKECIQLSNNYGLSSVMFYGRRPIGEMPQFYEMADAMLITLKDNKNLSYTVPGKVQSYMAFGKPIIGCINGETRRAIEESRCGLCCEAEDYKSFASLISKFCNSDIKDDMGSNARKFYFENYSKQKFMSTLEVELNNLGGKNHV</sequence>
<evidence type="ECO:0000313" key="4">
    <source>
        <dbReference type="Proteomes" id="UP001057868"/>
    </source>
</evidence>
<name>A0A9W6DC81_9CLOT</name>
<dbReference type="SUPFAM" id="SSF53756">
    <property type="entry name" value="UDP-Glycosyltransferase/glycogen phosphorylase"/>
    <property type="match status" value="1"/>
</dbReference>
<dbReference type="Proteomes" id="UP001057868">
    <property type="component" value="Unassembled WGS sequence"/>
</dbReference>
<accession>A0A9W6DC81</accession>
<dbReference type="InterPro" id="IPR001296">
    <property type="entry name" value="Glyco_trans_1"/>
</dbReference>
<dbReference type="InterPro" id="IPR028098">
    <property type="entry name" value="Glyco_trans_4-like_N"/>
</dbReference>
<organism evidence="3 4">
    <name type="scientific">Clostridium folliculivorans</name>
    <dbReference type="NCBI Taxonomy" id="2886038"/>
    <lineage>
        <taxon>Bacteria</taxon>
        <taxon>Bacillati</taxon>
        <taxon>Bacillota</taxon>
        <taxon>Clostridia</taxon>
        <taxon>Eubacteriales</taxon>
        <taxon>Clostridiaceae</taxon>
        <taxon>Clostridium</taxon>
    </lineage>
</organism>
<dbReference type="Pfam" id="PF13439">
    <property type="entry name" value="Glyco_transf_4"/>
    <property type="match status" value="1"/>
</dbReference>
<dbReference type="Pfam" id="PF00534">
    <property type="entry name" value="Glycos_transf_1"/>
    <property type="match status" value="1"/>
</dbReference>
<dbReference type="RefSeq" id="WP_261854094.1">
    <property type="nucleotide sequence ID" value="NZ_BQXY01000010.1"/>
</dbReference>
<evidence type="ECO:0000313" key="3">
    <source>
        <dbReference type="EMBL" id="GKU27225.1"/>
    </source>
</evidence>
<dbReference type="GO" id="GO:0016757">
    <property type="term" value="F:glycosyltransferase activity"/>
    <property type="evidence" value="ECO:0007669"/>
    <property type="project" value="InterPro"/>
</dbReference>
<keyword evidence="4" id="KW-1185">Reference proteome</keyword>
<dbReference type="AlphaFoldDB" id="A0A9W6DC81"/>